<proteinExistence type="predicted"/>
<name>A0AAD9K6X6_9ANNE</name>
<comment type="caution">
    <text evidence="2">The sequence shown here is derived from an EMBL/GenBank/DDBJ whole genome shotgun (WGS) entry which is preliminary data.</text>
</comment>
<feature type="domain" description="Fibronectin type-III" evidence="1">
    <location>
        <begin position="87"/>
        <end position="169"/>
    </location>
</feature>
<feature type="non-terminal residue" evidence="2">
    <location>
        <position position="169"/>
    </location>
</feature>
<evidence type="ECO:0000313" key="2">
    <source>
        <dbReference type="EMBL" id="KAK2166024.1"/>
    </source>
</evidence>
<dbReference type="CDD" id="cd00063">
    <property type="entry name" value="FN3"/>
    <property type="match status" value="2"/>
</dbReference>
<sequence>MAPVSQDTGATYIYVGWIAPNYPNGILTGFALYMEGSEVYTGAMMAYNVTGLQVFNTYRFFVRACSRVGCTDSDTVGLTTNQLPPSYVASPKLTVKGTHIISAEWSLPDQLNGLLERFLLFASTSPDNDGEVVYNNSATFLKYDIPDLLAGTVYYVRVMVRMHRIQCGS</sequence>
<dbReference type="AlphaFoldDB" id="A0AAD9K6X6"/>
<gene>
    <name evidence="2" type="ORF">LSH36_43g01005</name>
</gene>
<dbReference type="SUPFAM" id="SSF49265">
    <property type="entry name" value="Fibronectin type III"/>
    <property type="match status" value="1"/>
</dbReference>
<dbReference type="Proteomes" id="UP001208570">
    <property type="component" value="Unassembled WGS sequence"/>
</dbReference>
<dbReference type="PROSITE" id="PS50853">
    <property type="entry name" value="FN3"/>
    <property type="match status" value="2"/>
</dbReference>
<accession>A0AAD9K6X6</accession>
<keyword evidence="3" id="KW-1185">Reference proteome</keyword>
<evidence type="ECO:0000313" key="3">
    <source>
        <dbReference type="Proteomes" id="UP001208570"/>
    </source>
</evidence>
<feature type="domain" description="Fibronectin type-III" evidence="1">
    <location>
        <begin position="1"/>
        <end position="86"/>
    </location>
</feature>
<dbReference type="EMBL" id="JAODUP010000043">
    <property type="protein sequence ID" value="KAK2166024.1"/>
    <property type="molecule type" value="Genomic_DNA"/>
</dbReference>
<dbReference type="InterPro" id="IPR013783">
    <property type="entry name" value="Ig-like_fold"/>
</dbReference>
<dbReference type="InterPro" id="IPR003961">
    <property type="entry name" value="FN3_dom"/>
</dbReference>
<reference evidence="2" key="1">
    <citation type="journal article" date="2023" name="Mol. Biol. Evol.">
        <title>Third-Generation Sequencing Reveals the Adaptive Role of the Epigenome in Three Deep-Sea Polychaetes.</title>
        <authorList>
            <person name="Perez M."/>
            <person name="Aroh O."/>
            <person name="Sun Y."/>
            <person name="Lan Y."/>
            <person name="Juniper S.K."/>
            <person name="Young C.R."/>
            <person name="Angers B."/>
            <person name="Qian P.Y."/>
        </authorList>
    </citation>
    <scope>NUCLEOTIDE SEQUENCE</scope>
    <source>
        <strain evidence="2">P08H-3</strain>
    </source>
</reference>
<dbReference type="InterPro" id="IPR036116">
    <property type="entry name" value="FN3_sf"/>
</dbReference>
<evidence type="ECO:0000259" key="1">
    <source>
        <dbReference type="PROSITE" id="PS50853"/>
    </source>
</evidence>
<protein>
    <recommendedName>
        <fullName evidence="1">Fibronectin type-III domain-containing protein</fullName>
    </recommendedName>
</protein>
<organism evidence="2 3">
    <name type="scientific">Paralvinella palmiformis</name>
    <dbReference type="NCBI Taxonomy" id="53620"/>
    <lineage>
        <taxon>Eukaryota</taxon>
        <taxon>Metazoa</taxon>
        <taxon>Spiralia</taxon>
        <taxon>Lophotrochozoa</taxon>
        <taxon>Annelida</taxon>
        <taxon>Polychaeta</taxon>
        <taxon>Sedentaria</taxon>
        <taxon>Canalipalpata</taxon>
        <taxon>Terebellida</taxon>
        <taxon>Terebelliformia</taxon>
        <taxon>Alvinellidae</taxon>
        <taxon>Paralvinella</taxon>
    </lineage>
</organism>
<dbReference type="Gene3D" id="2.60.40.10">
    <property type="entry name" value="Immunoglobulins"/>
    <property type="match status" value="2"/>
</dbReference>